<dbReference type="HAMAP" id="MF_01057">
    <property type="entry name" value="tRNA_methyltr_TrmB"/>
    <property type="match status" value="1"/>
</dbReference>
<feature type="binding site" evidence="9">
    <location>
        <position position="182"/>
    </location>
    <ligand>
        <name>substrate</name>
    </ligand>
</feature>
<dbReference type="InterPro" id="IPR003358">
    <property type="entry name" value="tRNA_(Gua-N-7)_MeTrfase_Trmb"/>
</dbReference>
<dbReference type="Pfam" id="PF02390">
    <property type="entry name" value="Methyltransf_4"/>
    <property type="match status" value="1"/>
</dbReference>
<dbReference type="GO" id="GO:0043527">
    <property type="term" value="C:tRNA methyltransferase complex"/>
    <property type="evidence" value="ECO:0007669"/>
    <property type="project" value="TreeGrafter"/>
</dbReference>
<dbReference type="RefSeq" id="WP_149391205.1">
    <property type="nucleotide sequence ID" value="NZ_SMRS01000006.1"/>
</dbReference>
<comment type="pathway">
    <text evidence="7 9">tRNA modification; N(7)-methylguanine-tRNA biosynthesis.</text>
</comment>
<accession>A0A5A9W1P1</accession>
<keyword evidence="12" id="KW-1185">Reference proteome</keyword>
<comment type="caution">
    <text evidence="11">The sequence shown here is derived from an EMBL/GenBank/DDBJ whole genome shotgun (WGS) entry which is preliminary data.</text>
</comment>
<feature type="binding site" evidence="9">
    <location>
        <position position="96"/>
    </location>
    <ligand>
        <name>S-adenosyl-L-methionine</name>
        <dbReference type="ChEBI" id="CHEBI:59789"/>
    </ligand>
</feature>
<dbReference type="GO" id="GO:0008176">
    <property type="term" value="F:tRNA (guanine(46)-N7)-methyltransferase activity"/>
    <property type="evidence" value="ECO:0007669"/>
    <property type="project" value="UniProtKB-UniRule"/>
</dbReference>
<dbReference type="Proteomes" id="UP000325302">
    <property type="component" value="Unassembled WGS sequence"/>
</dbReference>
<comment type="caution">
    <text evidence="9">Lacks conserved residue(s) required for the propagation of feature annotation.</text>
</comment>
<feature type="binding site" evidence="9">
    <location>
        <position position="71"/>
    </location>
    <ligand>
        <name>S-adenosyl-L-methionine</name>
        <dbReference type="ChEBI" id="CHEBI:59789"/>
    </ligand>
</feature>
<organism evidence="11 12">
    <name type="scientific">Nitrincola tapanii</name>
    <dbReference type="NCBI Taxonomy" id="1708751"/>
    <lineage>
        <taxon>Bacteria</taxon>
        <taxon>Pseudomonadati</taxon>
        <taxon>Pseudomonadota</taxon>
        <taxon>Gammaproteobacteria</taxon>
        <taxon>Oceanospirillales</taxon>
        <taxon>Oceanospirillaceae</taxon>
        <taxon>Nitrincola</taxon>
    </lineage>
</organism>
<dbReference type="PANTHER" id="PTHR23417:SF14">
    <property type="entry name" value="PENTACOTRIPEPTIDE-REPEAT REGION OF PRORP DOMAIN-CONTAINING PROTEIN"/>
    <property type="match status" value="1"/>
</dbReference>
<comment type="catalytic activity">
    <reaction evidence="1 9">
        <text>guanosine(46) in tRNA + S-adenosyl-L-methionine = N(7)-methylguanosine(46) in tRNA + S-adenosyl-L-homocysteine</text>
        <dbReference type="Rhea" id="RHEA:42708"/>
        <dbReference type="Rhea" id="RHEA-COMP:10188"/>
        <dbReference type="Rhea" id="RHEA-COMP:10189"/>
        <dbReference type="ChEBI" id="CHEBI:57856"/>
        <dbReference type="ChEBI" id="CHEBI:59789"/>
        <dbReference type="ChEBI" id="CHEBI:74269"/>
        <dbReference type="ChEBI" id="CHEBI:74480"/>
        <dbReference type="EC" id="2.1.1.33"/>
    </reaction>
</comment>
<evidence type="ECO:0000256" key="5">
    <source>
        <dbReference type="ARBA" id="ARBA00022691"/>
    </source>
</evidence>
<feature type="binding site" evidence="9">
    <location>
        <position position="123"/>
    </location>
    <ligand>
        <name>S-adenosyl-L-methionine</name>
        <dbReference type="ChEBI" id="CHEBI:59789"/>
    </ligand>
</feature>
<evidence type="ECO:0000256" key="8">
    <source>
        <dbReference type="ARBA" id="ARBA00060767"/>
    </source>
</evidence>
<evidence type="ECO:0000256" key="1">
    <source>
        <dbReference type="ARBA" id="ARBA00000142"/>
    </source>
</evidence>
<dbReference type="PANTHER" id="PTHR23417">
    <property type="entry name" value="3-DEOXY-D-MANNO-OCTULOSONIC-ACID TRANSFERASE/TRNA GUANINE-N 7 - -METHYLTRANSFERASE"/>
    <property type="match status" value="1"/>
</dbReference>
<evidence type="ECO:0000256" key="6">
    <source>
        <dbReference type="ARBA" id="ARBA00022694"/>
    </source>
</evidence>
<sequence>MNTEIETHTPNAEATEPKRRSVRSFVVRAGRMTEGQERGMQLYWSQYGLTLEQGMLDFSQVFGRQAPVVIEIGFGMGDSLLEMARQMPEKDFIGIEVHPPGVGRLLARAGEEGITNLRVYCEDAIEVLQRCIPDASLQGLQLFFPDPWPKKRHHKRRIVQPEFAQRIRQKLAVGGHFHMATDWQPYAEHMMEVMSAAEGYTNAAGSGEYSPQPDWRPVTKFQARGEKLGHGVWDLIFTRIA</sequence>
<evidence type="ECO:0000256" key="4">
    <source>
        <dbReference type="ARBA" id="ARBA00022679"/>
    </source>
</evidence>
<dbReference type="Gene3D" id="3.40.50.150">
    <property type="entry name" value="Vaccinia Virus protein VP39"/>
    <property type="match status" value="1"/>
</dbReference>
<dbReference type="EC" id="2.1.1.33" evidence="9"/>
<dbReference type="UniPathway" id="UPA00989"/>
<protein>
    <recommendedName>
        <fullName evidence="9">tRNA (guanine-N(7)-)-methyltransferase</fullName>
        <ecNumber evidence="9">2.1.1.33</ecNumber>
    </recommendedName>
    <alternativeName>
        <fullName evidence="9">tRNA (guanine(46)-N(7))-methyltransferase</fullName>
    </alternativeName>
    <alternativeName>
        <fullName evidence="9">tRNA(m7G46)-methyltransferase</fullName>
    </alternativeName>
</protein>
<dbReference type="NCBIfam" id="TIGR00091">
    <property type="entry name" value="tRNA (guanosine(46)-N7)-methyltransferase TrmB"/>
    <property type="match status" value="1"/>
</dbReference>
<name>A0A5A9W1P1_9GAMM</name>
<keyword evidence="3 9" id="KW-0489">Methyltransferase</keyword>
<feature type="compositionally biased region" description="Polar residues" evidence="10">
    <location>
        <begin position="1"/>
        <end position="12"/>
    </location>
</feature>
<keyword evidence="5 9" id="KW-0949">S-adenosyl-L-methionine</keyword>
<dbReference type="PROSITE" id="PS51625">
    <property type="entry name" value="SAM_MT_TRMB"/>
    <property type="match status" value="1"/>
</dbReference>
<dbReference type="FunFam" id="3.40.50.150:FF:000035">
    <property type="entry name" value="tRNA (guanine-N(7)-)-methyltransferase"/>
    <property type="match status" value="1"/>
</dbReference>
<feature type="region of interest" description="Disordered" evidence="10">
    <location>
        <begin position="1"/>
        <end position="20"/>
    </location>
</feature>
<dbReference type="OrthoDB" id="9802090at2"/>
<comment type="similarity">
    <text evidence="8 9">Belongs to the class I-like SAM-binding methyltransferase superfamily. TrmB family.</text>
</comment>
<evidence type="ECO:0000313" key="11">
    <source>
        <dbReference type="EMBL" id="KAA0874473.1"/>
    </source>
</evidence>
<keyword evidence="4 9" id="KW-0808">Transferase</keyword>
<dbReference type="InterPro" id="IPR029063">
    <property type="entry name" value="SAM-dependent_MTases_sf"/>
</dbReference>
<comment type="function">
    <text evidence="2 9">Catalyzes the formation of N(7)-methylguanine at position 46 (m7G46) in tRNA.</text>
</comment>
<dbReference type="CDD" id="cd02440">
    <property type="entry name" value="AdoMet_MTases"/>
    <property type="match status" value="1"/>
</dbReference>
<dbReference type="InterPro" id="IPR055361">
    <property type="entry name" value="tRNA_methyltr_TrmB_bact"/>
</dbReference>
<gene>
    <name evidence="9 11" type="primary">trmB</name>
    <name evidence="11" type="ORF">E1H14_09395</name>
</gene>
<evidence type="ECO:0000256" key="3">
    <source>
        <dbReference type="ARBA" id="ARBA00022603"/>
    </source>
</evidence>
<feature type="binding site" evidence="9">
    <location>
        <position position="146"/>
    </location>
    <ligand>
        <name>S-adenosyl-L-methionine</name>
        <dbReference type="ChEBI" id="CHEBI:59789"/>
    </ligand>
</feature>
<dbReference type="SUPFAM" id="SSF53335">
    <property type="entry name" value="S-adenosyl-L-methionine-dependent methyltransferases"/>
    <property type="match status" value="1"/>
</dbReference>
<proteinExistence type="inferred from homology"/>
<dbReference type="EMBL" id="SMRS01000006">
    <property type="protein sequence ID" value="KAA0874473.1"/>
    <property type="molecule type" value="Genomic_DNA"/>
</dbReference>
<evidence type="ECO:0000256" key="2">
    <source>
        <dbReference type="ARBA" id="ARBA00003015"/>
    </source>
</evidence>
<evidence type="ECO:0000313" key="12">
    <source>
        <dbReference type="Proteomes" id="UP000325302"/>
    </source>
</evidence>
<dbReference type="AlphaFoldDB" id="A0A5A9W1P1"/>
<reference evidence="11 12" key="1">
    <citation type="submission" date="2019-03" db="EMBL/GenBank/DDBJ databases">
        <title>Nitrincola sp. nov. isolated from an Indian soda lake.</title>
        <authorList>
            <person name="Joshi A."/>
            <person name="Thite S.V."/>
            <person name="Joseph N."/>
            <person name="Dhotre D."/>
            <person name="Moorthy M."/>
            <person name="Shouche Y.S."/>
        </authorList>
    </citation>
    <scope>NUCLEOTIDE SEQUENCE [LARGE SCALE GENOMIC DNA]</scope>
    <source>
        <strain evidence="11 12">MEB193</strain>
    </source>
</reference>
<feature type="binding site" evidence="9">
    <location>
        <position position="150"/>
    </location>
    <ligand>
        <name>substrate</name>
    </ligand>
</feature>
<keyword evidence="6 9" id="KW-0819">tRNA processing</keyword>
<evidence type="ECO:0000256" key="7">
    <source>
        <dbReference type="ARBA" id="ARBA00060552"/>
    </source>
</evidence>
<evidence type="ECO:0000256" key="10">
    <source>
        <dbReference type="SAM" id="MobiDB-lite"/>
    </source>
</evidence>
<evidence type="ECO:0000256" key="9">
    <source>
        <dbReference type="HAMAP-Rule" id="MF_01057"/>
    </source>
</evidence>